<dbReference type="Pfam" id="PF00059">
    <property type="entry name" value="Lectin_C"/>
    <property type="match status" value="5"/>
</dbReference>
<proteinExistence type="predicted"/>
<keyword evidence="2" id="KW-0812">Transmembrane</keyword>
<keyword evidence="3" id="KW-0732">Signal</keyword>
<evidence type="ECO:0000256" key="1">
    <source>
        <dbReference type="SAM" id="MobiDB-lite"/>
    </source>
</evidence>
<feature type="domain" description="C-type lectin" evidence="4">
    <location>
        <begin position="499"/>
        <end position="616"/>
    </location>
</feature>
<dbReference type="InterPro" id="IPR001304">
    <property type="entry name" value="C-type_lectin-like"/>
</dbReference>
<dbReference type="InterPro" id="IPR016187">
    <property type="entry name" value="CTDL_fold"/>
</dbReference>
<reference evidence="5 6" key="1">
    <citation type="journal article" date="2024" name="Science">
        <title>Giant polyketide synthase enzymes in the biosynthesis of giant marine polyether toxins.</title>
        <authorList>
            <person name="Fallon T.R."/>
            <person name="Shende V.V."/>
            <person name="Wierzbicki I.H."/>
            <person name="Pendleton A.L."/>
            <person name="Watervoot N.F."/>
            <person name="Auber R.P."/>
            <person name="Gonzalez D.J."/>
            <person name="Wisecaver J.H."/>
            <person name="Moore B.S."/>
        </authorList>
    </citation>
    <scope>NUCLEOTIDE SEQUENCE [LARGE SCALE GENOMIC DNA]</scope>
    <source>
        <strain evidence="5 6">12B1</strain>
    </source>
</reference>
<dbReference type="CDD" id="cd00037">
    <property type="entry name" value="CLECT"/>
    <property type="match status" value="5"/>
</dbReference>
<feature type="compositionally biased region" description="Pro residues" evidence="1">
    <location>
        <begin position="255"/>
        <end position="310"/>
    </location>
</feature>
<feature type="region of interest" description="Disordered" evidence="1">
    <location>
        <begin position="63"/>
        <end position="127"/>
    </location>
</feature>
<accession>A0AB34IMJ7</accession>
<keyword evidence="2" id="KW-1133">Transmembrane helix</keyword>
<feature type="region of interest" description="Disordered" evidence="1">
    <location>
        <begin position="621"/>
        <end position="676"/>
    </location>
</feature>
<dbReference type="PANTHER" id="PTHR22803">
    <property type="entry name" value="MANNOSE, PHOSPHOLIPASE, LECTIN RECEPTOR RELATED"/>
    <property type="match status" value="1"/>
</dbReference>
<feature type="domain" description="C-type lectin" evidence="4">
    <location>
        <begin position="133"/>
        <end position="250"/>
    </location>
</feature>
<feature type="region of interest" description="Disordered" evidence="1">
    <location>
        <begin position="987"/>
        <end position="1068"/>
    </location>
</feature>
<name>A0AB34IMJ7_PRYPA</name>
<feature type="compositionally biased region" description="Pro residues" evidence="1">
    <location>
        <begin position="987"/>
        <end position="1066"/>
    </location>
</feature>
<evidence type="ECO:0000259" key="4">
    <source>
        <dbReference type="PROSITE" id="PS50041"/>
    </source>
</evidence>
<dbReference type="EMBL" id="JBGBPQ010000024">
    <property type="protein sequence ID" value="KAL1500188.1"/>
    <property type="molecule type" value="Genomic_DNA"/>
</dbReference>
<evidence type="ECO:0000313" key="5">
    <source>
        <dbReference type="EMBL" id="KAL1500188.1"/>
    </source>
</evidence>
<feature type="signal peptide" evidence="3">
    <location>
        <begin position="1"/>
        <end position="17"/>
    </location>
</feature>
<feature type="domain" description="C-type lectin" evidence="4">
    <location>
        <begin position="682"/>
        <end position="799"/>
    </location>
</feature>
<keyword evidence="6" id="KW-1185">Reference proteome</keyword>
<dbReference type="Proteomes" id="UP001515480">
    <property type="component" value="Unassembled WGS sequence"/>
</dbReference>
<feature type="chain" id="PRO_5044225254" description="C-type lectin domain-containing protein" evidence="3">
    <location>
        <begin position="18"/>
        <end position="1100"/>
    </location>
</feature>
<feature type="region of interest" description="Disordered" evidence="1">
    <location>
        <begin position="253"/>
        <end position="310"/>
    </location>
</feature>
<comment type="caution">
    <text evidence="5">The sequence shown here is derived from an EMBL/GenBank/DDBJ whole genome shotgun (WGS) entry which is preliminary data.</text>
</comment>
<organism evidence="5 6">
    <name type="scientific">Prymnesium parvum</name>
    <name type="common">Toxic golden alga</name>
    <dbReference type="NCBI Taxonomy" id="97485"/>
    <lineage>
        <taxon>Eukaryota</taxon>
        <taxon>Haptista</taxon>
        <taxon>Haptophyta</taxon>
        <taxon>Prymnesiophyceae</taxon>
        <taxon>Prymnesiales</taxon>
        <taxon>Prymnesiaceae</taxon>
        <taxon>Prymnesium</taxon>
    </lineage>
</organism>
<dbReference type="SUPFAM" id="SSF56436">
    <property type="entry name" value="C-type lectin-like"/>
    <property type="match status" value="5"/>
</dbReference>
<evidence type="ECO:0000313" key="6">
    <source>
        <dbReference type="Proteomes" id="UP001515480"/>
    </source>
</evidence>
<feature type="compositionally biased region" description="Pro residues" evidence="1">
    <location>
        <begin position="438"/>
        <end position="493"/>
    </location>
</feature>
<feature type="region of interest" description="Disordered" evidence="1">
    <location>
        <begin position="436"/>
        <end position="493"/>
    </location>
</feature>
<dbReference type="InterPro" id="IPR050111">
    <property type="entry name" value="C-type_lectin/snaclec_domain"/>
</dbReference>
<protein>
    <recommendedName>
        <fullName evidence="4">C-type lectin domain-containing protein</fullName>
    </recommendedName>
</protein>
<dbReference type="AlphaFoldDB" id="A0AB34IMJ7"/>
<gene>
    <name evidence="5" type="ORF">AB1Y20_012857</name>
</gene>
<dbReference type="PROSITE" id="PS50041">
    <property type="entry name" value="C_TYPE_LECTIN_2"/>
    <property type="match status" value="5"/>
</dbReference>
<dbReference type="Gene3D" id="3.10.100.10">
    <property type="entry name" value="Mannose-Binding Protein A, subunit A"/>
    <property type="match status" value="5"/>
</dbReference>
<keyword evidence="2" id="KW-0472">Membrane</keyword>
<feature type="transmembrane region" description="Helical" evidence="2">
    <location>
        <begin position="1075"/>
        <end position="1095"/>
    </location>
</feature>
<feature type="domain" description="C-type lectin" evidence="4">
    <location>
        <begin position="316"/>
        <end position="433"/>
    </location>
</feature>
<feature type="domain" description="C-type lectin" evidence="4">
    <location>
        <begin position="865"/>
        <end position="982"/>
    </location>
</feature>
<dbReference type="InterPro" id="IPR016186">
    <property type="entry name" value="C-type_lectin-like/link_sf"/>
</dbReference>
<dbReference type="SMART" id="SM00034">
    <property type="entry name" value="CLECT"/>
    <property type="match status" value="5"/>
</dbReference>
<sequence length="1100" mass="115992">MLFAAPLTLAVCLRANASECELGCTCVADCCTPFQTNTTFTILNVTLVPSLLPLPPLPPQPSYPPHVPLGLPTHPPPPPSTPPLPPSPSHPPHVPLALPVHPPPPPSIPPPRPPPSPSPPSPASPPAVPPGTFFFSTLLGASPLNWTEAAAFCEGLGLALASIHSEAENAWVRDVCHTDCWIGWSDARAEQVWEWADGTAATYTNWAAGEPNGQAGEATDYAYMYVDSQPWIAGQWDDTAGYMRKPFVCRAHLPPSAPPSPPRSPSPSHPPHVPLGHPAHPPPPPSTPPPLSPPRPPPSPSPPSPASPPAVPPGTFFFSTLLGASPLNWTEAAAFCEGLGLALASIHSEAENAWVRDVCHTDCWIGWSDARAEQVWEWADGTAATYTNWAAGEPNGQAGEATDYAYMYVDSQPWIAGQWDDTAGYMRKPFVCRAHLPPSAPPSPPRSPSPSHPPHVPLGHPAHPPPPPSTPPPLSPPRPPPSPSPPSPASPPAVPPGTFFFSTLLGASPLNWTEAAAFCEGLGLALASIHSEAENAWVRDVCHTDCWIGWSDARAEQVWEWADGTAATYTNWAAGEPNGQAGEATDYAYMYVDSQPWIAGQWDDTAGYMRKPFVCRAHLPPSAPPSPPLSPSPSHPPHVPLGHPAHPPPPPSTPPPLSPPRPPPSPSPPSPASPPAVPPGTFFFSTLLGASPLNWTEAAAFCEGLGLALASIHSEAENAWVRDVCHTDCWIGWSDARAEQVWEWADGTAATYTNWAAGEPNGQAGEATDYAYMYVDSQPWIAGQWDDTAGYMRKPFVCRAHLPPSAPPSPPLSPSPSHPPHVPLGHPAHPPPPPSTPPPLSPPRPPPSPSPPSPASPPAVPPGTFFFSTLLGASPLNWTEAAAFCEGLGLALASIHSEAENAWVRDVCHTDCWIGWSDARAEQVWEWADGTAATYTNWAAGEPNGQAGEATDYAYMYVDSQPWIAGQWDDTAGYMRKPFVCRAHLPPSAPPSPPLSPSPSHPPHVPLGHPAHPPPPPSTPPPLSPPRPPPSPSPPLPFHPPLVPVGHPGHPPPPPSMSPPALPPLPLNGDTGSSAAGVIIGVVFGLAAIFAFAGAEHRST</sequence>
<evidence type="ECO:0000256" key="3">
    <source>
        <dbReference type="SAM" id="SignalP"/>
    </source>
</evidence>
<feature type="region of interest" description="Disordered" evidence="1">
    <location>
        <begin position="804"/>
        <end position="859"/>
    </location>
</feature>
<evidence type="ECO:0000256" key="2">
    <source>
        <dbReference type="SAM" id="Phobius"/>
    </source>
</evidence>